<accession>A0ABM3MRD7</accession>
<feature type="compositionally biased region" description="Polar residues" evidence="2">
    <location>
        <begin position="1"/>
        <end position="15"/>
    </location>
</feature>
<organism evidence="4 5">
    <name type="scientific">Galleria mellonella</name>
    <name type="common">Greater wax moth</name>
    <dbReference type="NCBI Taxonomy" id="7137"/>
    <lineage>
        <taxon>Eukaryota</taxon>
        <taxon>Metazoa</taxon>
        <taxon>Ecdysozoa</taxon>
        <taxon>Arthropoda</taxon>
        <taxon>Hexapoda</taxon>
        <taxon>Insecta</taxon>
        <taxon>Pterygota</taxon>
        <taxon>Neoptera</taxon>
        <taxon>Endopterygota</taxon>
        <taxon>Lepidoptera</taxon>
        <taxon>Glossata</taxon>
        <taxon>Ditrysia</taxon>
        <taxon>Pyraloidea</taxon>
        <taxon>Pyralidae</taxon>
        <taxon>Galleriinae</taxon>
        <taxon>Galleria</taxon>
    </lineage>
</organism>
<dbReference type="InterPro" id="IPR057251">
    <property type="entry name" value="FP_C"/>
</dbReference>
<evidence type="ECO:0000256" key="1">
    <source>
        <dbReference type="SAM" id="Coils"/>
    </source>
</evidence>
<keyword evidence="4" id="KW-1185">Reference proteome</keyword>
<sequence length="331" mass="38042">MSVQRTPTKYSSNPDLTAENAVRFASRKRKQPEDSVCEQIERLSEKLLEKMNTWKSEMDTGISSINNIIDSVIRSELDTLSTRTLGMQGELNKLNANYDKLGSTISKLQVCQTKILKDIQDLKDSMEYQSNLQCDLQKRVCELESANKTFIKTEENVHNLNIQVGQLKNEINMYQQRERMLNLEIIGVPEIKNECLKDLTVKVAQHAGVVITKDNIEHANRVQPRQIVQGRPRTIVIKLKSRLHKDNIISGLRGTRGLKTKDVGIPGEDRRIYVNEHLTVNNKLLLKKVKDKAKTKLYKFVWVKNCQIFVRRNENSPALLMRNDTDITKIS</sequence>
<name>A0ABM3MRD7_GALME</name>
<dbReference type="GeneID" id="128201312"/>
<feature type="coiled-coil region" evidence="1">
    <location>
        <begin position="143"/>
        <end position="184"/>
    </location>
</feature>
<gene>
    <name evidence="5" type="primary">LOC128201312</name>
</gene>
<evidence type="ECO:0000313" key="5">
    <source>
        <dbReference type="RefSeq" id="XP_052753906.1"/>
    </source>
</evidence>
<proteinExistence type="predicted"/>
<feature type="domain" description="FP protein C-terminal" evidence="3">
    <location>
        <begin position="279"/>
        <end position="330"/>
    </location>
</feature>
<evidence type="ECO:0000313" key="4">
    <source>
        <dbReference type="Proteomes" id="UP001652740"/>
    </source>
</evidence>
<dbReference type="Proteomes" id="UP001652740">
    <property type="component" value="Unplaced"/>
</dbReference>
<feature type="region of interest" description="Disordered" evidence="2">
    <location>
        <begin position="1"/>
        <end position="31"/>
    </location>
</feature>
<evidence type="ECO:0000256" key="2">
    <source>
        <dbReference type="SAM" id="MobiDB-lite"/>
    </source>
</evidence>
<dbReference type="Gene3D" id="3.30.70.1820">
    <property type="entry name" value="L1 transposable element, RRM domain"/>
    <property type="match status" value="1"/>
</dbReference>
<evidence type="ECO:0000259" key="3">
    <source>
        <dbReference type="Pfam" id="PF25298"/>
    </source>
</evidence>
<dbReference type="RefSeq" id="XP_052753906.1">
    <property type="nucleotide sequence ID" value="XM_052897946.1"/>
</dbReference>
<reference evidence="5" key="1">
    <citation type="submission" date="2025-08" db="UniProtKB">
        <authorList>
            <consortium name="RefSeq"/>
        </authorList>
    </citation>
    <scope>IDENTIFICATION</scope>
    <source>
        <tissue evidence="5">Whole larvae</tissue>
    </source>
</reference>
<keyword evidence="1" id="KW-0175">Coiled coil</keyword>
<dbReference type="Pfam" id="PF25298">
    <property type="entry name" value="Baculo_FP_2nd"/>
    <property type="match status" value="1"/>
</dbReference>
<protein>
    <submittedName>
        <fullName evidence="5">Uncharacterized protein LOC128201312</fullName>
    </submittedName>
</protein>